<evidence type="ECO:0000313" key="2">
    <source>
        <dbReference type="Proteomes" id="UP001420932"/>
    </source>
</evidence>
<comment type="caution">
    <text evidence="1">The sequence shown here is derived from an EMBL/GenBank/DDBJ whole genome shotgun (WGS) entry which is preliminary data.</text>
</comment>
<dbReference type="AlphaFoldDB" id="A0AAP0EES5"/>
<evidence type="ECO:0000313" key="1">
    <source>
        <dbReference type="EMBL" id="KAK9092061.1"/>
    </source>
</evidence>
<proteinExistence type="predicted"/>
<protein>
    <submittedName>
        <fullName evidence="1">Uncharacterized protein</fullName>
    </submittedName>
</protein>
<reference evidence="1 2" key="1">
    <citation type="submission" date="2024-01" db="EMBL/GenBank/DDBJ databases">
        <title>Genome assemblies of Stephania.</title>
        <authorList>
            <person name="Yang L."/>
        </authorList>
    </citation>
    <scope>NUCLEOTIDE SEQUENCE [LARGE SCALE GENOMIC DNA]</scope>
    <source>
        <strain evidence="1">YNDBR</strain>
        <tissue evidence="1">Leaf</tissue>
    </source>
</reference>
<dbReference type="EMBL" id="JBBNAF010000012">
    <property type="protein sequence ID" value="KAK9092061.1"/>
    <property type="molecule type" value="Genomic_DNA"/>
</dbReference>
<sequence>MLFYLFRLIPFLFQELGLFDFGGFSVFDWICACFGGNLGFCNVGIAHLVSSLNFSQLPQLSLLMCSCLIEDHDLIFVAIVLGV</sequence>
<gene>
    <name evidence="1" type="ORF">Syun_026972</name>
</gene>
<name>A0AAP0EES5_9MAGN</name>
<keyword evidence="2" id="KW-1185">Reference proteome</keyword>
<organism evidence="1 2">
    <name type="scientific">Stephania yunnanensis</name>
    <dbReference type="NCBI Taxonomy" id="152371"/>
    <lineage>
        <taxon>Eukaryota</taxon>
        <taxon>Viridiplantae</taxon>
        <taxon>Streptophyta</taxon>
        <taxon>Embryophyta</taxon>
        <taxon>Tracheophyta</taxon>
        <taxon>Spermatophyta</taxon>
        <taxon>Magnoliopsida</taxon>
        <taxon>Ranunculales</taxon>
        <taxon>Menispermaceae</taxon>
        <taxon>Menispermoideae</taxon>
        <taxon>Cissampelideae</taxon>
        <taxon>Stephania</taxon>
    </lineage>
</organism>
<dbReference type="Proteomes" id="UP001420932">
    <property type="component" value="Unassembled WGS sequence"/>
</dbReference>
<accession>A0AAP0EES5</accession>